<dbReference type="PANTHER" id="PTHR33777:SF1">
    <property type="entry name" value="UPF0045 PROTEIN ECM15"/>
    <property type="match status" value="1"/>
</dbReference>
<comment type="similarity">
    <text evidence="1">Belongs to the UPF0045 family.</text>
</comment>
<protein>
    <submittedName>
        <fullName evidence="2">MTH1187 family thiamine-binding protein</fullName>
    </submittedName>
</protein>
<reference evidence="2 3" key="1">
    <citation type="submission" date="2020-02" db="EMBL/GenBank/DDBJ databases">
        <title>Genome analysis of Thermosulfuriphilus ammonigenes ST65T, an anaerobic thermophilic chemolithoautotrophic bacterium isolated from a deep-sea hydrothermal vent.</title>
        <authorList>
            <person name="Slobodkina G."/>
            <person name="Allioux M."/>
            <person name="Merkel A."/>
            <person name="Alain K."/>
            <person name="Jebbar M."/>
            <person name="Slobodkin A."/>
        </authorList>
    </citation>
    <scope>NUCLEOTIDE SEQUENCE [LARGE SCALE GENOMIC DNA]</scope>
    <source>
        <strain evidence="2 3">ST65</strain>
    </source>
</reference>
<sequence>MALMEISVIPLGTGTTSLGEYVVDIIRFLEAEGIPFKMTDMGTIVEGDVSTLLDLARRIHELPFKRGCQRVYTAIKIDDRRDKVVHLDDKISSVRERLNP</sequence>
<dbReference type="PANTHER" id="PTHR33777">
    <property type="entry name" value="UPF0045 PROTEIN ECM15"/>
    <property type="match status" value="1"/>
</dbReference>
<dbReference type="Pfam" id="PF01910">
    <property type="entry name" value="Thiamine_BP"/>
    <property type="match status" value="1"/>
</dbReference>
<keyword evidence="3" id="KW-1185">Reference proteome</keyword>
<dbReference type="AlphaFoldDB" id="A0A6G7PYS4"/>
<dbReference type="EMBL" id="CP048877">
    <property type="protein sequence ID" value="QIJ72770.1"/>
    <property type="molecule type" value="Genomic_DNA"/>
</dbReference>
<dbReference type="RefSeq" id="WP_166032985.1">
    <property type="nucleotide sequence ID" value="NZ_CP048877.1"/>
</dbReference>
<evidence type="ECO:0000313" key="3">
    <source>
        <dbReference type="Proteomes" id="UP000502179"/>
    </source>
</evidence>
<dbReference type="InterPro" id="IPR051614">
    <property type="entry name" value="UPF0045_domain"/>
</dbReference>
<dbReference type="GO" id="GO:0005829">
    <property type="term" value="C:cytosol"/>
    <property type="evidence" value="ECO:0007669"/>
    <property type="project" value="TreeGrafter"/>
</dbReference>
<evidence type="ECO:0000256" key="1">
    <source>
        <dbReference type="ARBA" id="ARBA00010272"/>
    </source>
</evidence>
<dbReference type="SUPFAM" id="SSF89957">
    <property type="entry name" value="MTH1187/YkoF-like"/>
    <property type="match status" value="1"/>
</dbReference>
<dbReference type="NCBIfam" id="TIGR00106">
    <property type="entry name" value="MTH1187 family thiamine-binding protein"/>
    <property type="match status" value="1"/>
</dbReference>
<accession>A0A6G7PYS4</accession>
<proteinExistence type="inferred from homology"/>
<organism evidence="2 3">
    <name type="scientific">Thermosulfuriphilus ammonigenes</name>
    <dbReference type="NCBI Taxonomy" id="1936021"/>
    <lineage>
        <taxon>Bacteria</taxon>
        <taxon>Pseudomonadati</taxon>
        <taxon>Thermodesulfobacteriota</taxon>
        <taxon>Thermodesulfobacteria</taxon>
        <taxon>Thermodesulfobacteriales</taxon>
        <taxon>Thermodesulfobacteriaceae</taxon>
        <taxon>Thermosulfuriphilus</taxon>
    </lineage>
</organism>
<dbReference type="Gene3D" id="3.30.70.930">
    <property type="match status" value="1"/>
</dbReference>
<dbReference type="InterPro" id="IPR029756">
    <property type="entry name" value="MTH1187/YkoF-like"/>
</dbReference>
<gene>
    <name evidence="2" type="ORF">G4V39_10990</name>
</gene>
<dbReference type="KEGG" id="tav:G4V39_10990"/>
<dbReference type="Proteomes" id="UP000502179">
    <property type="component" value="Chromosome"/>
</dbReference>
<dbReference type="InterPro" id="IPR002767">
    <property type="entry name" value="Thiamine_BP"/>
</dbReference>
<evidence type="ECO:0000313" key="2">
    <source>
        <dbReference type="EMBL" id="QIJ72770.1"/>
    </source>
</evidence>
<name>A0A6G7PYS4_9BACT</name>